<comment type="caution">
    <text evidence="1">The sequence shown here is derived from an EMBL/GenBank/DDBJ whole genome shotgun (WGS) entry which is preliminary data.</text>
</comment>
<sequence length="134" mass="15668">MALNYDTITNRLRTFRFSHGNDVERLRQERVQDVLDIEEYGELQNAKNILKIMTFSGTLLVQPFHFAFGRTAFFKGLNPYIRVTLRTAFLFAPFVALRAASRCSIDQMYSEMLAKKVTQTYEEPLTLKYRELTV</sequence>
<reference evidence="1 2" key="1">
    <citation type="submission" date="2016-11" db="EMBL/GenBank/DDBJ databases">
        <title>The macronuclear genome of Stentor coeruleus: a giant cell with tiny introns.</title>
        <authorList>
            <person name="Slabodnick M."/>
            <person name="Ruby J.G."/>
            <person name="Reiff S.B."/>
            <person name="Swart E.C."/>
            <person name="Gosai S."/>
            <person name="Prabakaran S."/>
            <person name="Witkowska E."/>
            <person name="Larue G.E."/>
            <person name="Fisher S."/>
            <person name="Freeman R.M."/>
            <person name="Gunawardena J."/>
            <person name="Chu W."/>
            <person name="Stover N.A."/>
            <person name="Gregory B.D."/>
            <person name="Nowacki M."/>
            <person name="Derisi J."/>
            <person name="Roy S.W."/>
            <person name="Marshall W.F."/>
            <person name="Sood P."/>
        </authorList>
    </citation>
    <scope>NUCLEOTIDE SEQUENCE [LARGE SCALE GENOMIC DNA]</scope>
    <source>
        <strain evidence="1">WM001</strain>
    </source>
</reference>
<accession>A0A1R2BRA0</accession>
<evidence type="ECO:0000313" key="1">
    <source>
        <dbReference type="EMBL" id="OMJ79227.1"/>
    </source>
</evidence>
<name>A0A1R2BRA0_9CILI</name>
<keyword evidence="2" id="KW-1185">Reference proteome</keyword>
<dbReference type="Proteomes" id="UP000187209">
    <property type="component" value="Unassembled WGS sequence"/>
</dbReference>
<dbReference type="EMBL" id="MPUH01000481">
    <property type="protein sequence ID" value="OMJ79227.1"/>
    <property type="molecule type" value="Genomic_DNA"/>
</dbReference>
<protein>
    <submittedName>
        <fullName evidence="1">Uncharacterized protein</fullName>
    </submittedName>
</protein>
<organism evidence="1 2">
    <name type="scientific">Stentor coeruleus</name>
    <dbReference type="NCBI Taxonomy" id="5963"/>
    <lineage>
        <taxon>Eukaryota</taxon>
        <taxon>Sar</taxon>
        <taxon>Alveolata</taxon>
        <taxon>Ciliophora</taxon>
        <taxon>Postciliodesmatophora</taxon>
        <taxon>Heterotrichea</taxon>
        <taxon>Heterotrichida</taxon>
        <taxon>Stentoridae</taxon>
        <taxon>Stentor</taxon>
    </lineage>
</organism>
<proteinExistence type="predicted"/>
<gene>
    <name evidence="1" type="ORF">SteCoe_20779</name>
</gene>
<dbReference type="AlphaFoldDB" id="A0A1R2BRA0"/>
<evidence type="ECO:0000313" key="2">
    <source>
        <dbReference type="Proteomes" id="UP000187209"/>
    </source>
</evidence>